<proteinExistence type="predicted"/>
<protein>
    <submittedName>
        <fullName evidence="3">Sensor histidine kinase</fullName>
    </submittedName>
</protein>
<feature type="domain" description="Histidine kinase" evidence="2">
    <location>
        <begin position="17"/>
        <end position="231"/>
    </location>
</feature>
<gene>
    <name evidence="3" type="ORF">D0544_14145</name>
</gene>
<evidence type="ECO:0000313" key="4">
    <source>
        <dbReference type="Proteomes" id="UP000280792"/>
    </source>
</evidence>
<dbReference type="InterPro" id="IPR005467">
    <property type="entry name" value="His_kinase_dom"/>
</dbReference>
<organism evidence="3 4">
    <name type="scientific">Aestuariirhabdus litorea</name>
    <dbReference type="NCBI Taxonomy" id="2528527"/>
    <lineage>
        <taxon>Bacteria</taxon>
        <taxon>Pseudomonadati</taxon>
        <taxon>Pseudomonadota</taxon>
        <taxon>Gammaproteobacteria</taxon>
        <taxon>Oceanospirillales</taxon>
        <taxon>Aestuariirhabdaceae</taxon>
        <taxon>Aestuariirhabdus</taxon>
    </lineage>
</organism>
<dbReference type="EMBL" id="QWEZ01000002">
    <property type="protein sequence ID" value="RRJ82985.1"/>
    <property type="molecule type" value="Genomic_DNA"/>
</dbReference>
<keyword evidence="3" id="KW-0418">Kinase</keyword>
<keyword evidence="4" id="KW-1185">Reference proteome</keyword>
<dbReference type="Gene3D" id="3.30.565.10">
    <property type="entry name" value="Histidine kinase-like ATPase, C-terminal domain"/>
    <property type="match status" value="1"/>
</dbReference>
<dbReference type="RefSeq" id="WP_125017241.1">
    <property type="nucleotide sequence ID" value="NZ_QWEZ01000002.1"/>
</dbReference>
<dbReference type="Proteomes" id="UP000280792">
    <property type="component" value="Unassembled WGS sequence"/>
</dbReference>
<dbReference type="GO" id="GO:0000155">
    <property type="term" value="F:phosphorelay sensor kinase activity"/>
    <property type="evidence" value="ECO:0007669"/>
    <property type="project" value="TreeGrafter"/>
</dbReference>
<dbReference type="PANTHER" id="PTHR43547:SF2">
    <property type="entry name" value="HYBRID SIGNAL TRANSDUCTION HISTIDINE KINASE C"/>
    <property type="match status" value="1"/>
</dbReference>
<dbReference type="InterPro" id="IPR036890">
    <property type="entry name" value="HATPase_C_sf"/>
</dbReference>
<reference evidence="3 4" key="1">
    <citation type="submission" date="2018-08" db="EMBL/GenBank/DDBJ databases">
        <authorList>
            <person name="Khan S.A."/>
        </authorList>
    </citation>
    <scope>NUCLEOTIDE SEQUENCE [LARGE SCALE GENOMIC DNA]</scope>
    <source>
        <strain evidence="3 4">GTF-13</strain>
    </source>
</reference>
<name>A0A3P3VJT6_9GAMM</name>
<evidence type="ECO:0000256" key="1">
    <source>
        <dbReference type="ARBA" id="ARBA00022553"/>
    </source>
</evidence>
<dbReference type="Pfam" id="PF02518">
    <property type="entry name" value="HATPase_c"/>
    <property type="match status" value="1"/>
</dbReference>
<evidence type="ECO:0000313" key="3">
    <source>
        <dbReference type="EMBL" id="RRJ82985.1"/>
    </source>
</evidence>
<sequence>MSQPPDTQIDFATVLASSVHDMKNSLGLLLNSIDNLCAAQPPSTPEEYARYSLLNYEASRVNSNLIQLLSIYRLQQNQLPLSISEQYVSDLLEEQLALNDPLLQARRITPELECDPELVGYFDQSLVAGTLNNVILNSTRYTRDRLKISAYQQGEYLVIEVADNGSGYPQEMCQQGGTQPGPVDFSSGSTQLGLYFCREIARLHQQDGRFGYIDLSNGGSLGGGIFRLYLP</sequence>
<dbReference type="PROSITE" id="PS50109">
    <property type="entry name" value="HIS_KIN"/>
    <property type="match status" value="1"/>
</dbReference>
<keyword evidence="3" id="KW-0808">Transferase</keyword>
<comment type="caution">
    <text evidence="3">The sequence shown here is derived from an EMBL/GenBank/DDBJ whole genome shotgun (WGS) entry which is preliminary data.</text>
</comment>
<dbReference type="AlphaFoldDB" id="A0A3P3VJT6"/>
<dbReference type="InterPro" id="IPR003594">
    <property type="entry name" value="HATPase_dom"/>
</dbReference>
<accession>A0A3P3VJT6</accession>
<dbReference type="PANTHER" id="PTHR43547">
    <property type="entry name" value="TWO-COMPONENT HISTIDINE KINASE"/>
    <property type="match status" value="1"/>
</dbReference>
<dbReference type="SUPFAM" id="SSF55874">
    <property type="entry name" value="ATPase domain of HSP90 chaperone/DNA topoisomerase II/histidine kinase"/>
    <property type="match status" value="1"/>
</dbReference>
<keyword evidence="1" id="KW-0597">Phosphoprotein</keyword>
<reference evidence="3 4" key="2">
    <citation type="submission" date="2018-12" db="EMBL/GenBank/DDBJ databases">
        <title>Simiduia agarivorans gen. nov., sp. nov., a marine, agarolytic bacterium isolated from shallow coastal water from Keelung, Taiwan.</title>
        <authorList>
            <person name="Shieh W.Y."/>
        </authorList>
    </citation>
    <scope>NUCLEOTIDE SEQUENCE [LARGE SCALE GENOMIC DNA]</scope>
    <source>
        <strain evidence="3 4">GTF-13</strain>
    </source>
</reference>
<evidence type="ECO:0000259" key="2">
    <source>
        <dbReference type="PROSITE" id="PS50109"/>
    </source>
</evidence>